<reference evidence="1 2" key="1">
    <citation type="submission" date="2016-11" db="EMBL/GenBank/DDBJ databases">
        <authorList>
            <person name="Jaros S."/>
            <person name="Januszkiewicz K."/>
            <person name="Wedrychowicz H."/>
        </authorList>
    </citation>
    <scope>NUCLEOTIDE SEQUENCE [LARGE SCALE GENOMIC DNA]</scope>
    <source>
        <strain evidence="1 2">DSM 784</strain>
    </source>
</reference>
<name>A0A1K1SX25_9BACT</name>
<dbReference type="RefSeq" id="WP_177318751.1">
    <property type="nucleotide sequence ID" value="NZ_FPIZ01000038.1"/>
</dbReference>
<dbReference type="AlphaFoldDB" id="A0A1K1SX25"/>
<evidence type="ECO:0000313" key="1">
    <source>
        <dbReference type="EMBL" id="SFW88944.1"/>
    </source>
</evidence>
<gene>
    <name evidence="1" type="ORF">SAMN05661012_06340</name>
</gene>
<proteinExistence type="predicted"/>
<dbReference type="Proteomes" id="UP000183788">
    <property type="component" value="Unassembled WGS sequence"/>
</dbReference>
<organism evidence="1 2">
    <name type="scientific">Chitinophaga sancti</name>
    <dbReference type="NCBI Taxonomy" id="1004"/>
    <lineage>
        <taxon>Bacteria</taxon>
        <taxon>Pseudomonadati</taxon>
        <taxon>Bacteroidota</taxon>
        <taxon>Chitinophagia</taxon>
        <taxon>Chitinophagales</taxon>
        <taxon>Chitinophagaceae</taxon>
        <taxon>Chitinophaga</taxon>
    </lineage>
</organism>
<evidence type="ECO:0000313" key="2">
    <source>
        <dbReference type="Proteomes" id="UP000183788"/>
    </source>
</evidence>
<dbReference type="EMBL" id="FPIZ01000038">
    <property type="protein sequence ID" value="SFW88944.1"/>
    <property type="molecule type" value="Genomic_DNA"/>
</dbReference>
<protein>
    <submittedName>
        <fullName evidence="1">Uncharacterized protein</fullName>
    </submittedName>
</protein>
<dbReference type="STRING" id="1004.SAMN05661012_06340"/>
<accession>A0A1K1SX25</accession>
<sequence length="53" mass="5816">MQYDIWVIIIQADGTAHGLAGFVRFIDNVYPLYLSGVSIIPVTPGYFAGDGWP</sequence>